<keyword evidence="2" id="KW-1185">Reference proteome</keyword>
<accession>A0ABD3SJP1</accession>
<dbReference type="Proteomes" id="UP001634393">
    <property type="component" value="Unassembled WGS sequence"/>
</dbReference>
<name>A0ABD3SJP1_9LAMI</name>
<dbReference type="PANTHER" id="PTHR35121">
    <property type="entry name" value="HOMEODOMAIN PROTEIN 8, PUTATIVE-RELATED"/>
    <property type="match status" value="1"/>
</dbReference>
<reference evidence="1 2" key="1">
    <citation type="submission" date="2024-12" db="EMBL/GenBank/DDBJ databases">
        <title>The unique morphological basis and parallel evolutionary history of personate flowers in Penstemon.</title>
        <authorList>
            <person name="Depatie T.H."/>
            <person name="Wessinger C.A."/>
        </authorList>
    </citation>
    <scope>NUCLEOTIDE SEQUENCE [LARGE SCALE GENOMIC DNA]</scope>
    <source>
        <strain evidence="1">WTNN_2</strain>
        <tissue evidence="1">Leaf</tissue>
    </source>
</reference>
<proteinExistence type="predicted"/>
<evidence type="ECO:0000313" key="2">
    <source>
        <dbReference type="Proteomes" id="UP001634393"/>
    </source>
</evidence>
<dbReference type="EMBL" id="JBJXBP010000006">
    <property type="protein sequence ID" value="KAL3824575.1"/>
    <property type="molecule type" value="Genomic_DNA"/>
</dbReference>
<gene>
    <name evidence="1" type="ORF">ACJIZ3_020604</name>
</gene>
<comment type="caution">
    <text evidence="1">The sequence shown here is derived from an EMBL/GenBank/DDBJ whole genome shotgun (WGS) entry which is preliminary data.</text>
</comment>
<sequence>MATGAADIVFRCVFEGSLSMSDMTIERRPYHRNCKCAMHELKGKCSHAGSQQRSVSFKKKEFNNCSFSLSASNISSQSSFIGNSSVSCKQIINEDSGRL</sequence>
<dbReference type="PANTHER" id="PTHR35121:SF4">
    <property type="entry name" value="SWIM-TYPE DOMAIN-CONTAINING PROTEIN"/>
    <property type="match status" value="1"/>
</dbReference>
<evidence type="ECO:0000313" key="1">
    <source>
        <dbReference type="EMBL" id="KAL3824575.1"/>
    </source>
</evidence>
<organism evidence="1 2">
    <name type="scientific">Penstemon smallii</name>
    <dbReference type="NCBI Taxonomy" id="265156"/>
    <lineage>
        <taxon>Eukaryota</taxon>
        <taxon>Viridiplantae</taxon>
        <taxon>Streptophyta</taxon>
        <taxon>Embryophyta</taxon>
        <taxon>Tracheophyta</taxon>
        <taxon>Spermatophyta</taxon>
        <taxon>Magnoliopsida</taxon>
        <taxon>eudicotyledons</taxon>
        <taxon>Gunneridae</taxon>
        <taxon>Pentapetalae</taxon>
        <taxon>asterids</taxon>
        <taxon>lamiids</taxon>
        <taxon>Lamiales</taxon>
        <taxon>Plantaginaceae</taxon>
        <taxon>Cheloneae</taxon>
        <taxon>Penstemon</taxon>
    </lineage>
</organism>
<evidence type="ECO:0008006" key="3">
    <source>
        <dbReference type="Google" id="ProtNLM"/>
    </source>
</evidence>
<dbReference type="AlphaFoldDB" id="A0ABD3SJP1"/>
<protein>
    <recommendedName>
        <fullName evidence="3">SWIM-type domain-containing protein</fullName>
    </recommendedName>
</protein>